<dbReference type="Pfam" id="PF06160">
    <property type="entry name" value="EzrA"/>
    <property type="match status" value="1"/>
</dbReference>
<evidence type="ECO:0000256" key="5">
    <source>
        <dbReference type="ARBA" id="ARBA00023136"/>
    </source>
</evidence>
<dbReference type="RefSeq" id="WP_390199082.1">
    <property type="nucleotide sequence ID" value="NZ_JBHSDV010000003.1"/>
</dbReference>
<keyword evidence="6 8" id="KW-0717">Septation</keyword>
<comment type="similarity">
    <text evidence="8">Belongs to the EzrA family.</text>
</comment>
<accession>A0ABV8VYY9</accession>
<dbReference type="Proteomes" id="UP001595880">
    <property type="component" value="Unassembled WGS sequence"/>
</dbReference>
<keyword evidence="1 8" id="KW-0132">Cell division</keyword>
<gene>
    <name evidence="8" type="primary">ezrA</name>
    <name evidence="9" type="ORF">ACFOZ1_10410</name>
</gene>
<evidence type="ECO:0000256" key="6">
    <source>
        <dbReference type="ARBA" id="ARBA00023210"/>
    </source>
</evidence>
<keyword evidence="3 8" id="KW-1133">Transmembrane helix</keyword>
<protein>
    <recommendedName>
        <fullName evidence="8">Septation ring formation regulator EzrA</fullName>
    </recommendedName>
</protein>
<comment type="function">
    <text evidence="8">Negative regulator of FtsZ ring formation; modulates the frequency and position of FtsZ ring formation. Inhibits FtsZ ring formation at polar sites. Interacts either with FtsZ or with one of its binding partners to promote depolymerization.</text>
</comment>
<keyword evidence="8" id="KW-1003">Cell membrane</keyword>
<sequence length="567" mass="66985">MEFVIGGILLIIALMIVGLILRRKIYDEVDRLEEWKMSIMSRNVTAELGKIKQLNLLGETQDKFESWKDAWDEIVAQVLPDMEEDLLDVEELANRFNIPQAKKRLQLIEQSLQEIDHKIDQLLEDVDRLLDSEKHTKEQVELLAPDIKELKKYLLHNRVQFGKAELFFESKLTQLEKKLDSYHELEDGGNYIAAQTMVEEVKQTFAELENKISVFPELYRKSNKMLPEQMNELLREMKMMAEEGLRVEQFGFEKELRQYDKVLKQTIINLEQGELIDVDETLVQMEERLNEMVLMLEKEEKSKSIVENEFPKLKVKVEELKEAYIVLKQEIAELQETYYIESPDLELFLSIEKWLEKIQNQFEQMEKDYEEKATHHVDLKDRIDGIREEMEELEKAQVEFYEKIKDLRKDEIEAKEKIGRLKRQLVATNKKLMKSNIPGIPSTILNLLEESTDKCEVVLKNLYKHPLDMGRVQHSLDEAYKAVSHFTEQTEMLLDQARLVEVAIQYGNRYRTTHPEINGSLIEAEKLFRDYKYEKALEVCVKGLEEVNPYAMKKIEQLDEHYQQMLS</sequence>
<feature type="coiled-coil region" evidence="8">
    <location>
        <begin position="105"/>
        <end position="139"/>
    </location>
</feature>
<feature type="coiled-coil region" evidence="8">
    <location>
        <begin position="282"/>
        <end position="424"/>
    </location>
</feature>
<dbReference type="HAMAP" id="MF_00728">
    <property type="entry name" value="EzrA"/>
    <property type="match status" value="1"/>
</dbReference>
<comment type="caution">
    <text evidence="9">The sequence shown here is derived from an EMBL/GenBank/DDBJ whole genome shotgun (WGS) entry which is preliminary data.</text>
</comment>
<dbReference type="InterPro" id="IPR010379">
    <property type="entry name" value="EzrA"/>
</dbReference>
<evidence type="ECO:0000256" key="2">
    <source>
        <dbReference type="ARBA" id="ARBA00022692"/>
    </source>
</evidence>
<evidence type="ECO:0000256" key="3">
    <source>
        <dbReference type="ARBA" id="ARBA00022989"/>
    </source>
</evidence>
<reference evidence="10" key="1">
    <citation type="journal article" date="2019" name="Int. J. Syst. Evol. Microbiol.">
        <title>The Global Catalogue of Microorganisms (GCM) 10K type strain sequencing project: providing services to taxonomists for standard genome sequencing and annotation.</title>
        <authorList>
            <consortium name="The Broad Institute Genomics Platform"/>
            <consortium name="The Broad Institute Genome Sequencing Center for Infectious Disease"/>
            <person name="Wu L."/>
            <person name="Ma J."/>
        </authorList>
    </citation>
    <scope>NUCLEOTIDE SEQUENCE [LARGE SCALE GENOMIC DNA]</scope>
    <source>
        <strain evidence="10">KACC 14058</strain>
    </source>
</reference>
<evidence type="ECO:0000256" key="7">
    <source>
        <dbReference type="ARBA" id="ARBA00023306"/>
    </source>
</evidence>
<comment type="subcellular location">
    <subcellularLocation>
        <location evidence="8">Cell membrane</location>
        <topology evidence="8">Single-pass membrane protein</topology>
    </subcellularLocation>
    <text evidence="8">Colocalized with FtsZ to the nascent septal site.</text>
</comment>
<feature type="topological domain" description="Cytoplasmic" evidence="8">
    <location>
        <begin position="22"/>
        <end position="567"/>
    </location>
</feature>
<name>A0ABV8VYY9_9BACI</name>
<dbReference type="EMBL" id="JBHSDV010000003">
    <property type="protein sequence ID" value="MFC4388211.1"/>
    <property type="molecule type" value="Genomic_DNA"/>
</dbReference>
<keyword evidence="10" id="KW-1185">Reference proteome</keyword>
<evidence type="ECO:0000313" key="9">
    <source>
        <dbReference type="EMBL" id="MFC4388211.1"/>
    </source>
</evidence>
<evidence type="ECO:0000313" key="10">
    <source>
        <dbReference type="Proteomes" id="UP001595880"/>
    </source>
</evidence>
<organism evidence="9 10">
    <name type="scientific">Gracilibacillus marinus</name>
    <dbReference type="NCBI Taxonomy" id="630535"/>
    <lineage>
        <taxon>Bacteria</taxon>
        <taxon>Bacillati</taxon>
        <taxon>Bacillota</taxon>
        <taxon>Bacilli</taxon>
        <taxon>Bacillales</taxon>
        <taxon>Bacillaceae</taxon>
        <taxon>Gracilibacillus</taxon>
    </lineage>
</organism>
<keyword evidence="7 8" id="KW-0131">Cell cycle</keyword>
<proteinExistence type="inferred from homology"/>
<keyword evidence="4 8" id="KW-0175">Coiled coil</keyword>
<evidence type="ECO:0000256" key="1">
    <source>
        <dbReference type="ARBA" id="ARBA00022618"/>
    </source>
</evidence>
<evidence type="ECO:0000256" key="8">
    <source>
        <dbReference type="HAMAP-Rule" id="MF_00728"/>
    </source>
</evidence>
<keyword evidence="5 8" id="KW-0472">Membrane</keyword>
<keyword evidence="2 8" id="KW-0812">Transmembrane</keyword>
<feature type="topological domain" description="Extracellular" evidence="8">
    <location>
        <begin position="1"/>
        <end position="2"/>
    </location>
</feature>
<evidence type="ECO:0000256" key="4">
    <source>
        <dbReference type="ARBA" id="ARBA00023054"/>
    </source>
</evidence>